<comment type="caution">
    <text evidence="2">The sequence shown here is derived from an EMBL/GenBank/DDBJ whole genome shotgun (WGS) entry which is preliminary data.</text>
</comment>
<protein>
    <submittedName>
        <fullName evidence="2">Uncharacterized protein</fullName>
    </submittedName>
</protein>
<dbReference type="Proteomes" id="UP001432322">
    <property type="component" value="Unassembled WGS sequence"/>
</dbReference>
<accession>A0AAV5WVC8</accession>
<keyword evidence="3" id="KW-1185">Reference proteome</keyword>
<evidence type="ECO:0000256" key="1">
    <source>
        <dbReference type="SAM" id="Coils"/>
    </source>
</evidence>
<reference evidence="2" key="1">
    <citation type="submission" date="2023-10" db="EMBL/GenBank/DDBJ databases">
        <title>Genome assembly of Pristionchus species.</title>
        <authorList>
            <person name="Yoshida K."/>
            <person name="Sommer R.J."/>
        </authorList>
    </citation>
    <scope>NUCLEOTIDE SEQUENCE</scope>
    <source>
        <strain evidence="2">RS5133</strain>
    </source>
</reference>
<keyword evidence="1" id="KW-0175">Coiled coil</keyword>
<gene>
    <name evidence="2" type="ORF">PFISCL1PPCAC_26550</name>
</gene>
<proteinExistence type="predicted"/>
<evidence type="ECO:0000313" key="3">
    <source>
        <dbReference type="Proteomes" id="UP001432322"/>
    </source>
</evidence>
<organism evidence="2 3">
    <name type="scientific">Pristionchus fissidentatus</name>
    <dbReference type="NCBI Taxonomy" id="1538716"/>
    <lineage>
        <taxon>Eukaryota</taxon>
        <taxon>Metazoa</taxon>
        <taxon>Ecdysozoa</taxon>
        <taxon>Nematoda</taxon>
        <taxon>Chromadorea</taxon>
        <taxon>Rhabditida</taxon>
        <taxon>Rhabditina</taxon>
        <taxon>Diplogasteromorpha</taxon>
        <taxon>Diplogasteroidea</taxon>
        <taxon>Neodiplogasteridae</taxon>
        <taxon>Pristionchus</taxon>
    </lineage>
</organism>
<sequence length="297" mass="35438">METPSFVFLREETQNNKDCEETAAYEREEEEEDRAHEQQQFERNMREALAKQEVKRARTLRIFCELPTLAHRFLCLKTTKEMHAQFVANHVEDRLPLVQRTAQLGELSYATLLVRAAGRYQTRMDELNSRIRKDELAMLEFDGWAEHHDEEERQYFTNEEGLSRLDIPTGWINEEIDRERRIDENRNAMCDTEEFMMSRVDNLLEEIHTELEQCLQLEREIQSEMEQQASETIREAQALVQIAIRTNNGILKRFHYEPPRAIPGIPTFGVTNAYSQRRQRCRPNYHAELEEYFDEEY</sequence>
<dbReference type="EMBL" id="BTSY01000007">
    <property type="protein sequence ID" value="GMT35253.1"/>
    <property type="molecule type" value="Genomic_DNA"/>
</dbReference>
<name>A0AAV5WVC8_9BILA</name>
<dbReference type="AlphaFoldDB" id="A0AAV5WVC8"/>
<evidence type="ECO:0000313" key="2">
    <source>
        <dbReference type="EMBL" id="GMT35253.1"/>
    </source>
</evidence>
<feature type="coiled-coil region" evidence="1">
    <location>
        <begin position="200"/>
        <end position="227"/>
    </location>
</feature>